<dbReference type="OrthoDB" id="1488276at2"/>
<reference evidence="1 2" key="1">
    <citation type="submission" date="2019-08" db="EMBL/GenBank/DDBJ databases">
        <title>Lewinella sp. strain SSH13 Genome sequencing and assembly.</title>
        <authorList>
            <person name="Kim I."/>
        </authorList>
    </citation>
    <scope>NUCLEOTIDE SEQUENCE [LARGE SCALE GENOMIC DNA]</scope>
    <source>
        <strain evidence="1 2">SSH13</strain>
    </source>
</reference>
<dbReference type="Proteomes" id="UP000321907">
    <property type="component" value="Unassembled WGS sequence"/>
</dbReference>
<evidence type="ECO:0000313" key="1">
    <source>
        <dbReference type="EMBL" id="TXF90724.1"/>
    </source>
</evidence>
<gene>
    <name evidence="1" type="ORF">FUA23_04590</name>
</gene>
<organism evidence="1 2">
    <name type="scientific">Neolewinella aurantiaca</name>
    <dbReference type="NCBI Taxonomy" id="2602767"/>
    <lineage>
        <taxon>Bacteria</taxon>
        <taxon>Pseudomonadati</taxon>
        <taxon>Bacteroidota</taxon>
        <taxon>Saprospiria</taxon>
        <taxon>Saprospirales</taxon>
        <taxon>Lewinellaceae</taxon>
        <taxon>Neolewinella</taxon>
    </lineage>
</organism>
<dbReference type="InterPro" id="IPR026341">
    <property type="entry name" value="T9SS_type_B"/>
</dbReference>
<evidence type="ECO:0000313" key="2">
    <source>
        <dbReference type="Proteomes" id="UP000321907"/>
    </source>
</evidence>
<comment type="caution">
    <text evidence="1">The sequence shown here is derived from an EMBL/GenBank/DDBJ whole genome shotgun (WGS) entry which is preliminary data.</text>
</comment>
<protein>
    <submittedName>
        <fullName evidence="1">T9SS type B sorting domain-containing protein</fullName>
    </submittedName>
</protein>
<sequence>MTIARVRLAGLSFYLILLAGLPLSMHAQCISPELVMINSCIEHPNPNGGPVDVESEIIIMRTGLVPVAVNTIGVDLPFNGFGPENSDLGYDTDGLPYGCDYKEPTITTLPGCPDAIPAGPDDVIPANAFVVLFLTGTTVTGDVDDTDFANICTDGRPVYILQSACERTTGAFANGPGQGDPLRSILVSSPCGPRIFTYNTSELDPDDGTYYLVGTSVTGNQDCDIPFIPPTCSPLDTVHYLCGYGDTVDPPVPVSEFEVLFPDDILVISFHHSPEDAELNQNRISEYSGSTSEPDTLYSRVIYSADLCTSVASLIVRFSDDPLQAVSPAEPVRGCDPLSTGIGTFNLRIADAEIGNGAPITWYTNSAATQEISNPENFQSPETTVYAVAGLAGCAGNPAPVTLELIPGPDVNPTVTPVSCFGVSDGSIHVESSGFGSFSYDWDVDVYDGDDSITSLPAGMYHLTVTDRYSCATERSFDVADGQPLAIGCSLVQETSGPGTSDGIVEITFSDGSSPYQLTYTGAAAGAMEVNGASVNITGLPAGDYTFSATDANGCASEECTVTVLPPNPLTISCRTRNNSNDVDVLGSGQVEINGGDAPFLVTVTDALGNSSNFPNRPNGVTNIPNLPSGDYTVTVTDMFGQTEECTITIALVACPLTIVEVQQFANDCSGSDNTIIRLTIAGNQGAISTTWSGGNGIESFDGMQEAGPLPAGIYFVMVEDQSGCPGITEGPIVVTDPGVIDYTVGGDLSASPCQNDARLDVTVNGGGSPPYSIVLIDWNSMVELDRITDQAAGSTVSFNDLAGGGAPDYAVYVIDALGCETDRTFNPITATPGPAIVLDPADQQISSPSCAGDSTGSLSVLASGGTAPYVYRWIDYPQLASGRILPEGPDQTDLPGGNYTIELTDMNGCMDTAMVVVPQGTMPTISCGTTTSAVGSQGGSVEISFGGGVLPYAIFMVRDGNQQGFLNLTGPDEVIPDLEPGDYAAVVTDANGCTSDTCTFTIPLSPCNLSAVAEIDTIFCSDSFQGGISVMLSGGAEPYNYTWETGVTGDSSEVTVIAEGNYAVTIEDANGCSLDTSFFVPDIMNRADLVLEVPRYLPACPGEDVRIPLELQGIAPFTLEYTLTPTPGTTLTRTFNSNQQFDTLLLSPSDFIDPDLVISMERLTDRYCDAQIIEMFAVRYTEPDTVRRFEVVCENGPLEIGGRFFDPQTPSDTFLLDDGSTCGVLYEVDLDFQMVMVPDTVIVPACPATPYTTGGETFDANRPEGEVRYPRAGLCDSVVYIRLDILPEYIGSYTENACVGDTIYYADRVFTAENTSGLARLPGMAASGCDSVVFVSTNFRRTGEVRLFGDFEICPGEPIELRFTYDGPGSINVRMTDLAGNISDLTDIRQGSRVELFPTESTSYQLLSSAIGGCPGEVAGSSSVEVNDLSIATEVPLDPGDYCQDTLGRAVVSYTGGVAPYEVRWSNGPTDSINWNLLAGTYQVSVTDALGCELTDSVTLSNLEPLTARVTGISPDCPGAPGRLQIDTVFGGGGFYEVSIDGQFYLPIENVGDFEVPVGNHTAVFQGANDCSVAVNFRVEDAPTPDFNLPTDTTIFLGDSLFLDGSLLNQDSAWWTPADFLSNPDSSATWATPLSSSTVTLHLRTLAQCLFTHQVNITVDERLPVYAPTAFSPNGDGVNDLYELGLGRNVRALRSFQIFNRWGNIMYDGIDAWDGEFAGDSAPPAVYVFYAVVEMADGSERLVKGDFVLMR</sequence>
<accession>A0A5C7FHM4</accession>
<dbReference type="Pfam" id="PF13573">
    <property type="entry name" value="SprB"/>
    <property type="match status" value="2"/>
</dbReference>
<dbReference type="EMBL" id="VOXD01000005">
    <property type="protein sequence ID" value="TXF90724.1"/>
    <property type="molecule type" value="Genomic_DNA"/>
</dbReference>
<dbReference type="InterPro" id="IPR025667">
    <property type="entry name" value="SprB_repeat"/>
</dbReference>
<keyword evidence="2" id="KW-1185">Reference proteome</keyword>
<name>A0A5C7FHM4_9BACT</name>
<dbReference type="Gene3D" id="2.60.40.740">
    <property type="match status" value="2"/>
</dbReference>
<proteinExistence type="predicted"/>
<dbReference type="Pfam" id="PF13585">
    <property type="entry name" value="CHU_C"/>
    <property type="match status" value="1"/>
</dbReference>
<dbReference type="NCBIfam" id="TIGR04131">
    <property type="entry name" value="Bac_Flav_CTERM"/>
    <property type="match status" value="1"/>
</dbReference>
<dbReference type="RefSeq" id="WP_147929552.1">
    <property type="nucleotide sequence ID" value="NZ_VOXD01000005.1"/>
</dbReference>